<name>A0ABS4GE13_9FIRM</name>
<proteinExistence type="predicted"/>
<keyword evidence="2" id="KW-0547">Nucleotide-binding</keyword>
<gene>
    <name evidence="5" type="ORF">J2Z76_001803</name>
</gene>
<keyword evidence="3 5" id="KW-0067">ATP-binding</keyword>
<organism evidence="5 6">
    <name type="scientific">Sedimentibacter acidaminivorans</name>
    <dbReference type="NCBI Taxonomy" id="913099"/>
    <lineage>
        <taxon>Bacteria</taxon>
        <taxon>Bacillati</taxon>
        <taxon>Bacillota</taxon>
        <taxon>Tissierellia</taxon>
        <taxon>Sedimentibacter</taxon>
    </lineage>
</organism>
<evidence type="ECO:0000256" key="1">
    <source>
        <dbReference type="ARBA" id="ARBA00022448"/>
    </source>
</evidence>
<dbReference type="InterPro" id="IPR027417">
    <property type="entry name" value="P-loop_NTPase"/>
</dbReference>
<evidence type="ECO:0000256" key="2">
    <source>
        <dbReference type="ARBA" id="ARBA00022741"/>
    </source>
</evidence>
<dbReference type="Gene3D" id="3.40.50.300">
    <property type="entry name" value="P-loop containing nucleotide triphosphate hydrolases"/>
    <property type="match status" value="1"/>
</dbReference>
<dbReference type="PANTHER" id="PTHR42788:SF21">
    <property type="entry name" value="ABC TRANSPORTER ATP-BINDING PROTEIN"/>
    <property type="match status" value="1"/>
</dbReference>
<dbReference type="CDD" id="cd03293">
    <property type="entry name" value="ABC_NrtD_SsuB_transporters"/>
    <property type="match status" value="1"/>
</dbReference>
<dbReference type="GO" id="GO:0005524">
    <property type="term" value="F:ATP binding"/>
    <property type="evidence" value="ECO:0007669"/>
    <property type="project" value="UniProtKB-KW"/>
</dbReference>
<keyword evidence="6" id="KW-1185">Reference proteome</keyword>
<dbReference type="Pfam" id="PF00005">
    <property type="entry name" value="ABC_tran"/>
    <property type="match status" value="1"/>
</dbReference>
<dbReference type="InterPro" id="IPR017871">
    <property type="entry name" value="ABC_transporter-like_CS"/>
</dbReference>
<evidence type="ECO:0000259" key="4">
    <source>
        <dbReference type="PROSITE" id="PS50893"/>
    </source>
</evidence>
<dbReference type="InterPro" id="IPR003593">
    <property type="entry name" value="AAA+_ATPase"/>
</dbReference>
<dbReference type="Proteomes" id="UP001519342">
    <property type="component" value="Unassembled WGS sequence"/>
</dbReference>
<reference evidence="5 6" key="1">
    <citation type="submission" date="2021-03" db="EMBL/GenBank/DDBJ databases">
        <title>Genomic Encyclopedia of Type Strains, Phase IV (KMG-IV): sequencing the most valuable type-strain genomes for metagenomic binning, comparative biology and taxonomic classification.</title>
        <authorList>
            <person name="Goeker M."/>
        </authorList>
    </citation>
    <scope>NUCLEOTIDE SEQUENCE [LARGE SCALE GENOMIC DNA]</scope>
    <source>
        <strain evidence="5 6">DSM 24004</strain>
    </source>
</reference>
<comment type="caution">
    <text evidence="5">The sequence shown here is derived from an EMBL/GenBank/DDBJ whole genome shotgun (WGS) entry which is preliminary data.</text>
</comment>
<evidence type="ECO:0000313" key="6">
    <source>
        <dbReference type="Proteomes" id="UP001519342"/>
    </source>
</evidence>
<dbReference type="PANTHER" id="PTHR42788">
    <property type="entry name" value="TAURINE IMPORT ATP-BINDING PROTEIN-RELATED"/>
    <property type="match status" value="1"/>
</dbReference>
<dbReference type="SMART" id="SM00382">
    <property type="entry name" value="AAA"/>
    <property type="match status" value="1"/>
</dbReference>
<dbReference type="InterPro" id="IPR050166">
    <property type="entry name" value="ABC_transporter_ATP-bind"/>
</dbReference>
<accession>A0ABS4GE13</accession>
<dbReference type="InterPro" id="IPR003439">
    <property type="entry name" value="ABC_transporter-like_ATP-bd"/>
</dbReference>
<sequence>MMEYVCELKNISKRFHTINNETKAIEDISFKVEKGEIVSIVGPSGCGKSTVLSILAGLEKPSGGEVVVNTSNIGFMFQKDQLYEWRSILKNCILGLEIQHKDTEENVNKVLKMLKKYGLYNFRNYYPRQLSGGMRQKAALARTLAIEPELLLLDEPFSALDYQTRLSVGNEVGEILRKEKISTILVTHDIPEAVSISDRVILLTERPAKIKKEYIMEFSMCEGERTPMKCRNTTEFGGYFREIWRDLDVSGK</sequence>
<feature type="domain" description="ABC transporter" evidence="4">
    <location>
        <begin position="6"/>
        <end position="230"/>
    </location>
</feature>
<dbReference type="EMBL" id="JAGGKS010000004">
    <property type="protein sequence ID" value="MBP1925942.1"/>
    <property type="molecule type" value="Genomic_DNA"/>
</dbReference>
<dbReference type="SUPFAM" id="SSF52540">
    <property type="entry name" value="P-loop containing nucleoside triphosphate hydrolases"/>
    <property type="match status" value="1"/>
</dbReference>
<protein>
    <submittedName>
        <fullName evidence="5">NitT/TauT family transport system ATP-binding protein</fullName>
    </submittedName>
</protein>
<dbReference type="PROSITE" id="PS50893">
    <property type="entry name" value="ABC_TRANSPORTER_2"/>
    <property type="match status" value="1"/>
</dbReference>
<evidence type="ECO:0000313" key="5">
    <source>
        <dbReference type="EMBL" id="MBP1925942.1"/>
    </source>
</evidence>
<dbReference type="PROSITE" id="PS00211">
    <property type="entry name" value="ABC_TRANSPORTER_1"/>
    <property type="match status" value="1"/>
</dbReference>
<keyword evidence="1" id="KW-0813">Transport</keyword>
<evidence type="ECO:0000256" key="3">
    <source>
        <dbReference type="ARBA" id="ARBA00022840"/>
    </source>
</evidence>